<comment type="caution">
    <text evidence="2">The sequence shown here is derived from an EMBL/GenBank/DDBJ whole genome shotgun (WGS) entry which is preliminary data.</text>
</comment>
<sequence>MNKHTDTNSIHSPENMNTSHSEGPLRKNAKSLAIMDQIFIIHKNIANNDLVGRIKVRCPEDNQLQFRLISGNDKNIFSVHTHSGSLYIKDNSNINDTDTETHFLTVEVINQYEKSDRASITILINQ</sequence>
<dbReference type="Gene3D" id="2.60.40.60">
    <property type="entry name" value="Cadherins"/>
    <property type="match status" value="1"/>
</dbReference>
<reference evidence="3" key="1">
    <citation type="submission" date="2012-11" db="EMBL/GenBank/DDBJ databases">
        <authorList>
            <person name="Lucero-Rivera Y.E."/>
            <person name="Tovar-Ramirez D."/>
        </authorList>
    </citation>
    <scope>NUCLEOTIDE SEQUENCE [LARGE SCALE GENOMIC DNA]</scope>
    <source>
        <strain evidence="3">Araruama</strain>
    </source>
</reference>
<proteinExistence type="predicted"/>
<evidence type="ECO:0008006" key="4">
    <source>
        <dbReference type="Google" id="ProtNLM"/>
    </source>
</evidence>
<dbReference type="GO" id="GO:0005509">
    <property type="term" value="F:calcium ion binding"/>
    <property type="evidence" value="ECO:0007669"/>
    <property type="project" value="InterPro"/>
</dbReference>
<evidence type="ECO:0000313" key="2">
    <source>
        <dbReference type="EMBL" id="ETR72386.1"/>
    </source>
</evidence>
<feature type="compositionally biased region" description="Polar residues" evidence="1">
    <location>
        <begin position="7"/>
        <end position="21"/>
    </location>
</feature>
<organism evidence="2 3">
    <name type="scientific">Candidatus Magnetoglobus multicellularis str. Araruama</name>
    <dbReference type="NCBI Taxonomy" id="890399"/>
    <lineage>
        <taxon>Bacteria</taxon>
        <taxon>Pseudomonadati</taxon>
        <taxon>Thermodesulfobacteriota</taxon>
        <taxon>Desulfobacteria</taxon>
        <taxon>Desulfobacterales</taxon>
        <taxon>Desulfobacteraceae</taxon>
        <taxon>Candidatus Magnetoglobus</taxon>
    </lineage>
</organism>
<gene>
    <name evidence="2" type="ORF">OMM_07532</name>
</gene>
<feature type="region of interest" description="Disordered" evidence="1">
    <location>
        <begin position="1"/>
        <end position="24"/>
    </location>
</feature>
<accession>A0A1V1PC91</accession>
<name>A0A1V1PC91_9BACT</name>
<dbReference type="InterPro" id="IPR015919">
    <property type="entry name" value="Cadherin-like_sf"/>
</dbReference>
<protein>
    <recommendedName>
        <fullName evidence="4">Cadherin domain-containing protein</fullName>
    </recommendedName>
</protein>
<evidence type="ECO:0000256" key="1">
    <source>
        <dbReference type="SAM" id="MobiDB-lite"/>
    </source>
</evidence>
<dbReference type="CDD" id="cd11304">
    <property type="entry name" value="Cadherin_repeat"/>
    <property type="match status" value="1"/>
</dbReference>
<dbReference type="AlphaFoldDB" id="A0A1V1PC91"/>
<dbReference type="EMBL" id="ATBP01000153">
    <property type="protein sequence ID" value="ETR72386.1"/>
    <property type="molecule type" value="Genomic_DNA"/>
</dbReference>
<dbReference type="GO" id="GO:0016020">
    <property type="term" value="C:membrane"/>
    <property type="evidence" value="ECO:0007669"/>
    <property type="project" value="InterPro"/>
</dbReference>
<dbReference type="SUPFAM" id="SSF49313">
    <property type="entry name" value="Cadherin-like"/>
    <property type="match status" value="1"/>
</dbReference>
<dbReference type="Proteomes" id="UP000189670">
    <property type="component" value="Unassembled WGS sequence"/>
</dbReference>
<evidence type="ECO:0000313" key="3">
    <source>
        <dbReference type="Proteomes" id="UP000189670"/>
    </source>
</evidence>